<dbReference type="Proteomes" id="UP001212997">
    <property type="component" value="Unassembled WGS sequence"/>
</dbReference>
<dbReference type="InterPro" id="IPR045340">
    <property type="entry name" value="DUF6533"/>
</dbReference>
<protein>
    <recommendedName>
        <fullName evidence="2">DUF6533 domain-containing protein</fullName>
    </recommendedName>
</protein>
<feature type="compositionally biased region" description="Basic and acidic residues" evidence="1">
    <location>
        <begin position="85"/>
        <end position="94"/>
    </location>
</feature>
<evidence type="ECO:0000313" key="4">
    <source>
        <dbReference type="Proteomes" id="UP001212997"/>
    </source>
</evidence>
<organism evidence="3 4">
    <name type="scientific">Meripilus lineatus</name>
    <dbReference type="NCBI Taxonomy" id="2056292"/>
    <lineage>
        <taxon>Eukaryota</taxon>
        <taxon>Fungi</taxon>
        <taxon>Dikarya</taxon>
        <taxon>Basidiomycota</taxon>
        <taxon>Agaricomycotina</taxon>
        <taxon>Agaricomycetes</taxon>
        <taxon>Polyporales</taxon>
        <taxon>Meripilaceae</taxon>
        <taxon>Meripilus</taxon>
    </lineage>
</organism>
<accession>A0AAD5YG44</accession>
<reference evidence="3" key="1">
    <citation type="submission" date="2022-07" db="EMBL/GenBank/DDBJ databases">
        <title>Genome Sequence of Physisporinus lineatus.</title>
        <authorList>
            <person name="Buettner E."/>
        </authorList>
    </citation>
    <scope>NUCLEOTIDE SEQUENCE</scope>
    <source>
        <strain evidence="3">VT162</strain>
    </source>
</reference>
<feature type="domain" description="DUF6533" evidence="2">
    <location>
        <begin position="128"/>
        <end position="167"/>
    </location>
</feature>
<evidence type="ECO:0000313" key="3">
    <source>
        <dbReference type="EMBL" id="KAJ3488300.1"/>
    </source>
</evidence>
<evidence type="ECO:0000259" key="2">
    <source>
        <dbReference type="Pfam" id="PF20151"/>
    </source>
</evidence>
<gene>
    <name evidence="3" type="ORF">NLI96_g2955</name>
</gene>
<dbReference type="EMBL" id="JANAWD010000070">
    <property type="protein sequence ID" value="KAJ3488300.1"/>
    <property type="molecule type" value="Genomic_DNA"/>
</dbReference>
<keyword evidence="4" id="KW-1185">Reference proteome</keyword>
<dbReference type="AlphaFoldDB" id="A0AAD5YG44"/>
<comment type="caution">
    <text evidence="3">The sequence shown here is derived from an EMBL/GenBank/DDBJ whole genome shotgun (WGS) entry which is preliminary data.</text>
</comment>
<dbReference type="Pfam" id="PF20151">
    <property type="entry name" value="DUF6533"/>
    <property type="match status" value="1"/>
</dbReference>
<name>A0AAD5YG44_9APHY</name>
<feature type="region of interest" description="Disordered" evidence="1">
    <location>
        <begin position="66"/>
        <end position="94"/>
    </location>
</feature>
<evidence type="ECO:0000256" key="1">
    <source>
        <dbReference type="SAM" id="MobiDB-lite"/>
    </source>
</evidence>
<proteinExistence type="predicted"/>
<sequence>MVRFRQPPVVLVVLNFSSKDILGGLTSNHLADPNSLANADQVRQVPAEQEVLHSGIAAVDSNVFANAGAPTPTTEDPGSTVGGSKSDDTPVTEKGDILLPPSNLEWRHMPLSQDQVFFAENLTINDYIAEAALFTYEYFITFDQEVERIWRRKFSGASVIFLVNRYSNCLRVASYILANFGPQGRTRCVSFQNEERGSGSSIALSFPLGDVDPIVILSSAFLTLRMWAIWGRSWWALLVFLTLTAVGPAMELSAAIQLIFAYTASLWRVSMEVPHSTKGFSLSYVPSLSSSTYGSFWSKFEQQPAPSRLQLRP</sequence>